<evidence type="ECO:0000256" key="7">
    <source>
        <dbReference type="ARBA" id="ARBA00032043"/>
    </source>
</evidence>
<evidence type="ECO:0000259" key="10">
    <source>
        <dbReference type="PROSITE" id="PS50850"/>
    </source>
</evidence>
<dbReference type="EMBL" id="JBBWWR010000005">
    <property type="protein sequence ID" value="KAK8966822.1"/>
    <property type="molecule type" value="Genomic_DNA"/>
</dbReference>
<comment type="subcellular location">
    <subcellularLocation>
        <location evidence="1">Membrane</location>
        <topology evidence="1">Multi-pass membrane protein</topology>
    </subcellularLocation>
</comment>
<evidence type="ECO:0000256" key="5">
    <source>
        <dbReference type="ARBA" id="ARBA00022989"/>
    </source>
</evidence>
<dbReference type="Proteomes" id="UP001412067">
    <property type="component" value="Unassembled WGS sequence"/>
</dbReference>
<dbReference type="PROSITE" id="PS50850">
    <property type="entry name" value="MFS"/>
    <property type="match status" value="1"/>
</dbReference>
<organism evidence="11 12">
    <name type="scientific">Platanthera guangdongensis</name>
    <dbReference type="NCBI Taxonomy" id="2320717"/>
    <lineage>
        <taxon>Eukaryota</taxon>
        <taxon>Viridiplantae</taxon>
        <taxon>Streptophyta</taxon>
        <taxon>Embryophyta</taxon>
        <taxon>Tracheophyta</taxon>
        <taxon>Spermatophyta</taxon>
        <taxon>Magnoliopsida</taxon>
        <taxon>Liliopsida</taxon>
        <taxon>Asparagales</taxon>
        <taxon>Orchidaceae</taxon>
        <taxon>Orchidoideae</taxon>
        <taxon>Orchideae</taxon>
        <taxon>Orchidinae</taxon>
        <taxon>Platanthera</taxon>
    </lineage>
</organism>
<dbReference type="PANTHER" id="PTHR24064">
    <property type="entry name" value="SOLUTE CARRIER FAMILY 22 MEMBER"/>
    <property type="match status" value="1"/>
</dbReference>
<feature type="transmembrane region" description="Helical" evidence="9">
    <location>
        <begin position="162"/>
        <end position="185"/>
    </location>
</feature>
<feature type="transmembrane region" description="Helical" evidence="9">
    <location>
        <begin position="394"/>
        <end position="416"/>
    </location>
</feature>
<evidence type="ECO:0000256" key="9">
    <source>
        <dbReference type="SAM" id="Phobius"/>
    </source>
</evidence>
<keyword evidence="12" id="KW-1185">Reference proteome</keyword>
<feature type="transmembrane region" description="Helical" evidence="9">
    <location>
        <begin position="337"/>
        <end position="358"/>
    </location>
</feature>
<keyword evidence="4" id="KW-0769">Symport</keyword>
<accession>A0ABR2MRL8</accession>
<keyword evidence="5 9" id="KW-1133">Transmembrane helix</keyword>
<keyword evidence="3 9" id="KW-0812">Transmembrane</keyword>
<dbReference type="SUPFAM" id="SSF103473">
    <property type="entry name" value="MFS general substrate transporter"/>
    <property type="match status" value="1"/>
</dbReference>
<gene>
    <name evidence="11" type="primary">OCT4</name>
    <name evidence="11" type="ORF">KSP40_PGU001426</name>
</gene>
<dbReference type="InterPro" id="IPR005829">
    <property type="entry name" value="Sugar_transporter_CS"/>
</dbReference>
<evidence type="ECO:0000313" key="11">
    <source>
        <dbReference type="EMBL" id="KAK8966822.1"/>
    </source>
</evidence>
<feature type="transmembrane region" description="Helical" evidence="9">
    <location>
        <begin position="49"/>
        <end position="69"/>
    </location>
</feature>
<feature type="transmembrane region" description="Helical" evidence="9">
    <location>
        <begin position="197"/>
        <end position="219"/>
    </location>
</feature>
<evidence type="ECO:0000256" key="4">
    <source>
        <dbReference type="ARBA" id="ARBA00022847"/>
    </source>
</evidence>
<evidence type="ECO:0000256" key="3">
    <source>
        <dbReference type="ARBA" id="ARBA00022692"/>
    </source>
</evidence>
<protein>
    <recommendedName>
        <fullName evidence="7">H(+)/Pi cotransporter</fullName>
    </recommendedName>
</protein>
<dbReference type="Gene3D" id="1.20.1250.20">
    <property type="entry name" value="MFS general substrate transporter like domains"/>
    <property type="match status" value="1"/>
</dbReference>
<evidence type="ECO:0000256" key="2">
    <source>
        <dbReference type="ARBA" id="ARBA00022592"/>
    </source>
</evidence>
<name>A0ABR2MRL8_9ASPA</name>
<feature type="domain" description="Major facilitator superfamily (MFS) profile" evidence="10">
    <location>
        <begin position="48"/>
        <end position="479"/>
    </location>
</feature>
<dbReference type="InterPro" id="IPR005828">
    <property type="entry name" value="MFS_sugar_transport-like"/>
</dbReference>
<proteinExistence type="inferred from homology"/>
<feature type="transmembrane region" description="Helical" evidence="9">
    <location>
        <begin position="225"/>
        <end position="245"/>
    </location>
</feature>
<dbReference type="PROSITE" id="PS00217">
    <property type="entry name" value="SUGAR_TRANSPORT_2"/>
    <property type="match status" value="1"/>
</dbReference>
<evidence type="ECO:0000256" key="1">
    <source>
        <dbReference type="ARBA" id="ARBA00004141"/>
    </source>
</evidence>
<comment type="caution">
    <text evidence="11">The sequence shown here is derived from an EMBL/GenBank/DDBJ whole genome shotgun (WGS) entry which is preliminary data.</text>
</comment>
<feature type="transmembrane region" description="Helical" evidence="9">
    <location>
        <begin position="308"/>
        <end position="325"/>
    </location>
</feature>
<dbReference type="InterPro" id="IPR020846">
    <property type="entry name" value="MFS_dom"/>
</dbReference>
<evidence type="ECO:0000256" key="8">
    <source>
        <dbReference type="ARBA" id="ARBA00044504"/>
    </source>
</evidence>
<feature type="transmembrane region" description="Helical" evidence="9">
    <location>
        <begin position="370"/>
        <end position="388"/>
    </location>
</feature>
<feature type="transmembrane region" description="Helical" evidence="9">
    <location>
        <begin position="108"/>
        <end position="126"/>
    </location>
</feature>
<keyword evidence="2" id="KW-0592">Phosphate transport</keyword>
<comment type="similarity">
    <text evidence="8">Belongs to the major facilitator superfamily. Phosphate:H(+) symporter (TC 2.A.1.9) family.</text>
</comment>
<evidence type="ECO:0000256" key="6">
    <source>
        <dbReference type="ARBA" id="ARBA00023136"/>
    </source>
</evidence>
<keyword evidence="6 9" id="KW-0472">Membrane</keyword>
<dbReference type="Pfam" id="PF00083">
    <property type="entry name" value="Sugar_tr"/>
    <property type="match status" value="1"/>
</dbReference>
<sequence>MRAPEAEDCLSASLLPAADQSRCDEEGMGVDEMLRRFAGEFGPWQLRQFLLASIAWALNALHTMVVIFADDRESSRPDLCSTGFPAGDWAQSTVEEWMLACGGESYKIGLAQTAFFAGAMIGAAIFGHLSDSFLGRKGALTAACALNASFSLLTAFSPSFPVYVSLRLLTGLSTGGVGLSAFVLATEPVGPSLRASVAMSTFYFSSLGAIAISLTSLLLPSWRRLYAAASIPSVVFLLFVIPFISESPRWHLVRRNLPAAMEVMRSIAKTNGSSIPDNVFLNIDSDKAQDVSASIIHVLRSPATRPRIFFTILINLLGSVVYYGLTLNVGNLGTDIHFGVILNAVAEFPAYAATGIAVRWCGRRRMTASTMAVSGLLCIAGGVLAGKGEMVKAGRLGCAAMGIFSAAAGFDVLYIYTTELFPTAVRNAALGCVTVAGQMGAMTAPMVVAAGGSSVPFFVFGVCEVVAGTFSWGLPETFNRPLYETMEELEGREGLPEKLSSPIV</sequence>
<reference evidence="11 12" key="1">
    <citation type="journal article" date="2022" name="Nat. Plants">
        <title>Genomes of leafy and leafless Platanthera orchids illuminate the evolution of mycoheterotrophy.</title>
        <authorList>
            <person name="Li M.H."/>
            <person name="Liu K.W."/>
            <person name="Li Z."/>
            <person name="Lu H.C."/>
            <person name="Ye Q.L."/>
            <person name="Zhang D."/>
            <person name="Wang J.Y."/>
            <person name="Li Y.F."/>
            <person name="Zhong Z.M."/>
            <person name="Liu X."/>
            <person name="Yu X."/>
            <person name="Liu D.K."/>
            <person name="Tu X.D."/>
            <person name="Liu B."/>
            <person name="Hao Y."/>
            <person name="Liao X.Y."/>
            <person name="Jiang Y.T."/>
            <person name="Sun W.H."/>
            <person name="Chen J."/>
            <person name="Chen Y.Q."/>
            <person name="Ai Y."/>
            <person name="Zhai J.W."/>
            <person name="Wu S.S."/>
            <person name="Zhou Z."/>
            <person name="Hsiao Y.Y."/>
            <person name="Wu W.L."/>
            <person name="Chen Y.Y."/>
            <person name="Lin Y.F."/>
            <person name="Hsu J.L."/>
            <person name="Li C.Y."/>
            <person name="Wang Z.W."/>
            <person name="Zhao X."/>
            <person name="Zhong W.Y."/>
            <person name="Ma X.K."/>
            <person name="Ma L."/>
            <person name="Huang J."/>
            <person name="Chen G.Z."/>
            <person name="Huang M.Z."/>
            <person name="Huang L."/>
            <person name="Peng D.H."/>
            <person name="Luo Y.B."/>
            <person name="Zou S.Q."/>
            <person name="Chen S.P."/>
            <person name="Lan S."/>
            <person name="Tsai W.C."/>
            <person name="Van de Peer Y."/>
            <person name="Liu Z.J."/>
        </authorList>
    </citation>
    <scope>NUCLEOTIDE SEQUENCE [LARGE SCALE GENOMIC DNA]</scope>
    <source>
        <strain evidence="11">Lor288</strain>
    </source>
</reference>
<keyword evidence="2" id="KW-0813">Transport</keyword>
<dbReference type="InterPro" id="IPR036259">
    <property type="entry name" value="MFS_trans_sf"/>
</dbReference>
<evidence type="ECO:0000313" key="12">
    <source>
        <dbReference type="Proteomes" id="UP001412067"/>
    </source>
</evidence>